<name>A0ABW1DLH9_9DEIO</name>
<protein>
    <submittedName>
        <fullName evidence="1">Uncharacterized protein</fullName>
    </submittedName>
</protein>
<organism evidence="1 2">
    <name type="scientific">Deinococcus petrolearius</name>
    <dbReference type="NCBI Taxonomy" id="1751295"/>
    <lineage>
        <taxon>Bacteria</taxon>
        <taxon>Thermotogati</taxon>
        <taxon>Deinococcota</taxon>
        <taxon>Deinococci</taxon>
        <taxon>Deinococcales</taxon>
        <taxon>Deinococcaceae</taxon>
        <taxon>Deinococcus</taxon>
    </lineage>
</organism>
<gene>
    <name evidence="1" type="ORF">ACFPQ6_09745</name>
</gene>
<evidence type="ECO:0000313" key="2">
    <source>
        <dbReference type="Proteomes" id="UP001595979"/>
    </source>
</evidence>
<dbReference type="Proteomes" id="UP001595979">
    <property type="component" value="Unassembled WGS sequence"/>
</dbReference>
<evidence type="ECO:0000313" key="1">
    <source>
        <dbReference type="EMBL" id="MFC5848593.1"/>
    </source>
</evidence>
<accession>A0ABW1DLH9</accession>
<proteinExistence type="predicted"/>
<feature type="non-terminal residue" evidence="1">
    <location>
        <position position="1"/>
    </location>
</feature>
<sequence>IPAWRQILTSVSSASVAGGRCHSSQGRNLITIIEEVRKRCYLKTDRAGQPQCIREQVVLTVEGETHGFARACGMSASTFYRALRHPLAHLFLRTQKVQREREGQRENVATLLSVSMFEPEVPVDLEAAFYAEAVEQAGVLVVLDFTCQDDTTEERPGLNQIQERVVENRRPSSPGLSVAAPIEVQQVVDSALLGSPARAAFDHSSEEGSAAAEARAAAGGSLEIAAVRRPDFLQLARDMAAFHDAPEIRDVATVGYYKALMHLDLQTVMAEVRVIARWRKQGQRITNSGALLMSLLNKKTRKQTGFNIRDLGLEPGRLVV</sequence>
<keyword evidence="2" id="KW-1185">Reference proteome</keyword>
<dbReference type="RefSeq" id="WP_380048792.1">
    <property type="nucleotide sequence ID" value="NZ_JBHSOH010000008.1"/>
</dbReference>
<comment type="caution">
    <text evidence="1">The sequence shown here is derived from an EMBL/GenBank/DDBJ whole genome shotgun (WGS) entry which is preliminary data.</text>
</comment>
<dbReference type="EMBL" id="JBHSOH010000008">
    <property type="protein sequence ID" value="MFC5848593.1"/>
    <property type="molecule type" value="Genomic_DNA"/>
</dbReference>
<reference evidence="2" key="1">
    <citation type="journal article" date="2019" name="Int. J. Syst. Evol. Microbiol.">
        <title>The Global Catalogue of Microorganisms (GCM) 10K type strain sequencing project: providing services to taxonomists for standard genome sequencing and annotation.</title>
        <authorList>
            <consortium name="The Broad Institute Genomics Platform"/>
            <consortium name="The Broad Institute Genome Sequencing Center for Infectious Disease"/>
            <person name="Wu L."/>
            <person name="Ma J."/>
        </authorList>
    </citation>
    <scope>NUCLEOTIDE SEQUENCE [LARGE SCALE GENOMIC DNA]</scope>
    <source>
        <strain evidence="2">CGMCC 1.15053</strain>
    </source>
</reference>